<evidence type="ECO:0000313" key="2">
    <source>
        <dbReference type="Proteomes" id="UP001348369"/>
    </source>
</evidence>
<dbReference type="EMBL" id="CP109109">
    <property type="protein sequence ID" value="WSC01238.1"/>
    <property type="molecule type" value="Genomic_DNA"/>
</dbReference>
<keyword evidence="2" id="KW-1185">Reference proteome</keyword>
<proteinExistence type="predicted"/>
<name>A0ACD4ZRV3_9ACTN</name>
<accession>A0ACD4ZRV3</accession>
<organism evidence="1 2">
    <name type="scientific">Streptomyces scopuliridis</name>
    <dbReference type="NCBI Taxonomy" id="452529"/>
    <lineage>
        <taxon>Bacteria</taxon>
        <taxon>Bacillati</taxon>
        <taxon>Actinomycetota</taxon>
        <taxon>Actinomycetes</taxon>
        <taxon>Kitasatosporales</taxon>
        <taxon>Streptomycetaceae</taxon>
        <taxon>Streptomyces</taxon>
    </lineage>
</organism>
<protein>
    <submittedName>
        <fullName evidence="1">Uncharacterized protein</fullName>
    </submittedName>
</protein>
<reference evidence="1" key="1">
    <citation type="submission" date="2022-10" db="EMBL/GenBank/DDBJ databases">
        <title>The complete genomes of actinobacterial strains from the NBC collection.</title>
        <authorList>
            <person name="Joergensen T.S."/>
            <person name="Alvarez Arevalo M."/>
            <person name="Sterndorff E.B."/>
            <person name="Faurdal D."/>
            <person name="Vuksanovic O."/>
            <person name="Mourched A.-S."/>
            <person name="Charusanti P."/>
            <person name="Shaw S."/>
            <person name="Blin K."/>
            <person name="Weber T."/>
        </authorList>
    </citation>
    <scope>NUCLEOTIDE SEQUENCE</scope>
    <source>
        <strain evidence="1">NBC 01771</strain>
    </source>
</reference>
<dbReference type="Proteomes" id="UP001348369">
    <property type="component" value="Chromosome"/>
</dbReference>
<sequence length="85" mass="9596">MHSRGGTCPRCKGYTGLSIRGGDNPKQFQHRTPEPFRSRCPAGGITRNEAAAGWTALSLRTYRWLLTNKPDEAETYRAERIKEES</sequence>
<evidence type="ECO:0000313" key="1">
    <source>
        <dbReference type="EMBL" id="WSC01238.1"/>
    </source>
</evidence>
<gene>
    <name evidence="1" type="ORF">OG835_32405</name>
</gene>